<evidence type="ECO:0000313" key="1">
    <source>
        <dbReference type="EMBL" id="KAI3829468.1"/>
    </source>
</evidence>
<comment type="caution">
    <text evidence="1">The sequence shown here is derived from an EMBL/GenBank/DDBJ whole genome shotgun (WGS) entry which is preliminary data.</text>
</comment>
<keyword evidence="2" id="KW-1185">Reference proteome</keyword>
<reference evidence="2" key="1">
    <citation type="journal article" date="2022" name="Mol. Ecol. Resour.">
        <title>The genomes of chicory, endive, great burdock and yacon provide insights into Asteraceae palaeo-polyploidization history and plant inulin production.</title>
        <authorList>
            <person name="Fan W."/>
            <person name="Wang S."/>
            <person name="Wang H."/>
            <person name="Wang A."/>
            <person name="Jiang F."/>
            <person name="Liu H."/>
            <person name="Zhao H."/>
            <person name="Xu D."/>
            <person name="Zhang Y."/>
        </authorList>
    </citation>
    <scope>NUCLEOTIDE SEQUENCE [LARGE SCALE GENOMIC DNA]</scope>
    <source>
        <strain evidence="2">cv. Yunnan</strain>
    </source>
</reference>
<organism evidence="1 2">
    <name type="scientific">Smallanthus sonchifolius</name>
    <dbReference type="NCBI Taxonomy" id="185202"/>
    <lineage>
        <taxon>Eukaryota</taxon>
        <taxon>Viridiplantae</taxon>
        <taxon>Streptophyta</taxon>
        <taxon>Embryophyta</taxon>
        <taxon>Tracheophyta</taxon>
        <taxon>Spermatophyta</taxon>
        <taxon>Magnoliopsida</taxon>
        <taxon>eudicotyledons</taxon>
        <taxon>Gunneridae</taxon>
        <taxon>Pentapetalae</taxon>
        <taxon>asterids</taxon>
        <taxon>campanulids</taxon>
        <taxon>Asterales</taxon>
        <taxon>Asteraceae</taxon>
        <taxon>Asteroideae</taxon>
        <taxon>Heliantheae alliance</taxon>
        <taxon>Millerieae</taxon>
        <taxon>Smallanthus</taxon>
    </lineage>
</organism>
<sequence>MIIVGQVSPGGKCHVASTTPVSVDVEVVSDSDEEDSQPLSSFKRRRSELLVSLVPLSSAQRTNVIHVSVPKVGKLSCSLSKAESTSVDVGTSFVDYSHLSSPFIVSLGSGLDLGASTDPSLNSVPSFCVPSCVSFLEDYPLMSYPTWSTSMISLISVSETLPLFDHTGHVPLSSGVSSAAFPPSGSLLENSDLARGFLGRVFPEITRIPSVSLSSSSITGQFCLSIANDFIMGASLYRQVASLEQSAARHAEAFKQELVGVKLQKLDLLKDMAFLTQENASLEHQHTMKALALKEPRVKLLVYPRN</sequence>
<proteinExistence type="predicted"/>
<dbReference type="EMBL" id="CM042018">
    <property type="protein sequence ID" value="KAI3829468.1"/>
    <property type="molecule type" value="Genomic_DNA"/>
</dbReference>
<name>A0ACB9KB50_9ASTR</name>
<protein>
    <submittedName>
        <fullName evidence="1">Uncharacterized protein</fullName>
    </submittedName>
</protein>
<dbReference type="Proteomes" id="UP001056120">
    <property type="component" value="Linkage Group LG01"/>
</dbReference>
<accession>A0ACB9KB50</accession>
<reference evidence="1 2" key="2">
    <citation type="journal article" date="2022" name="Mol. Ecol. Resour.">
        <title>The genomes of chicory, endive, great burdock and yacon provide insights into Asteraceae paleo-polyploidization history and plant inulin production.</title>
        <authorList>
            <person name="Fan W."/>
            <person name="Wang S."/>
            <person name="Wang H."/>
            <person name="Wang A."/>
            <person name="Jiang F."/>
            <person name="Liu H."/>
            <person name="Zhao H."/>
            <person name="Xu D."/>
            <person name="Zhang Y."/>
        </authorList>
    </citation>
    <scope>NUCLEOTIDE SEQUENCE [LARGE SCALE GENOMIC DNA]</scope>
    <source>
        <strain evidence="2">cv. Yunnan</strain>
        <tissue evidence="1">Leaves</tissue>
    </source>
</reference>
<gene>
    <name evidence="1" type="ORF">L1987_03593</name>
</gene>
<evidence type="ECO:0000313" key="2">
    <source>
        <dbReference type="Proteomes" id="UP001056120"/>
    </source>
</evidence>